<dbReference type="PANTHER" id="PTHR19308:SF56">
    <property type="entry name" value="START DOMAIN-CONTAINING PROTEIN"/>
    <property type="match status" value="1"/>
</dbReference>
<dbReference type="Pfam" id="PF00198">
    <property type="entry name" value="2-oxoacid_dh"/>
    <property type="match status" value="2"/>
</dbReference>
<organism evidence="3 4">
    <name type="scientific">Aphanomyces stellatus</name>
    <dbReference type="NCBI Taxonomy" id="120398"/>
    <lineage>
        <taxon>Eukaryota</taxon>
        <taxon>Sar</taxon>
        <taxon>Stramenopiles</taxon>
        <taxon>Oomycota</taxon>
        <taxon>Saprolegniomycetes</taxon>
        <taxon>Saprolegniales</taxon>
        <taxon>Verrucalvaceae</taxon>
        <taxon>Aphanomyces</taxon>
    </lineage>
</organism>
<dbReference type="Proteomes" id="UP000332933">
    <property type="component" value="Unassembled WGS sequence"/>
</dbReference>
<reference evidence="2" key="2">
    <citation type="submission" date="2019-06" db="EMBL/GenBank/DDBJ databases">
        <title>Genomics analysis of Aphanomyces spp. identifies a new class of oomycete effector associated with host adaptation.</title>
        <authorList>
            <person name="Gaulin E."/>
        </authorList>
    </citation>
    <scope>NUCLEOTIDE SEQUENCE</scope>
    <source>
        <strain evidence="2">CBS 578.67</strain>
    </source>
</reference>
<accession>A0A485KUC0</accession>
<dbReference type="EMBL" id="CAADRA010005308">
    <property type="protein sequence ID" value="VFT88370.1"/>
    <property type="molecule type" value="Genomic_DNA"/>
</dbReference>
<dbReference type="InterPro" id="IPR002913">
    <property type="entry name" value="START_lipid-bd_dom"/>
</dbReference>
<dbReference type="PANTHER" id="PTHR19308">
    <property type="entry name" value="PHOSPHATIDYLCHOLINE TRANSFER PROTEIN"/>
    <property type="match status" value="1"/>
</dbReference>
<dbReference type="GO" id="GO:0016746">
    <property type="term" value="F:acyltransferase activity"/>
    <property type="evidence" value="ECO:0007669"/>
    <property type="project" value="InterPro"/>
</dbReference>
<name>A0A485KUC0_9STRA</name>
<feature type="domain" description="START" evidence="1">
    <location>
        <begin position="1"/>
        <end position="181"/>
    </location>
</feature>
<dbReference type="Gene3D" id="3.30.530.20">
    <property type="match status" value="1"/>
</dbReference>
<dbReference type="AlphaFoldDB" id="A0A485KUC0"/>
<dbReference type="EMBL" id="VJMH01005287">
    <property type="protein sequence ID" value="KAF0697839.1"/>
    <property type="molecule type" value="Genomic_DNA"/>
</dbReference>
<reference evidence="3 4" key="1">
    <citation type="submission" date="2019-03" db="EMBL/GenBank/DDBJ databases">
        <authorList>
            <person name="Gaulin E."/>
            <person name="Dumas B."/>
        </authorList>
    </citation>
    <scope>NUCLEOTIDE SEQUENCE [LARGE SCALE GENOMIC DNA]</scope>
    <source>
        <strain evidence="3">CBS 568.67</strain>
    </source>
</reference>
<dbReference type="Pfam" id="PF01852">
    <property type="entry name" value="START"/>
    <property type="match status" value="1"/>
</dbReference>
<dbReference type="InterPro" id="IPR023393">
    <property type="entry name" value="START-like_dom_sf"/>
</dbReference>
<dbReference type="GO" id="GO:0005737">
    <property type="term" value="C:cytoplasm"/>
    <property type="evidence" value="ECO:0007669"/>
    <property type="project" value="UniProtKB-ARBA"/>
</dbReference>
<dbReference type="InterPro" id="IPR051213">
    <property type="entry name" value="START_lipid_transfer"/>
</dbReference>
<dbReference type="SMART" id="SM00234">
    <property type="entry name" value="START"/>
    <property type="match status" value="1"/>
</dbReference>
<evidence type="ECO:0000313" key="2">
    <source>
        <dbReference type="EMBL" id="KAF0697839.1"/>
    </source>
</evidence>
<evidence type="ECO:0000259" key="1">
    <source>
        <dbReference type="PROSITE" id="PS50848"/>
    </source>
</evidence>
<dbReference type="GO" id="GO:0008289">
    <property type="term" value="F:lipid binding"/>
    <property type="evidence" value="ECO:0007669"/>
    <property type="project" value="InterPro"/>
</dbReference>
<dbReference type="InterPro" id="IPR001078">
    <property type="entry name" value="2-oxoacid_DH_actylTfrase"/>
</dbReference>
<sequence length="579" mass="62418">MNAAIAAMVRTMANVDVDWDFHSEKDGVRAYAKADGPLTAVLGVGSLAFPANMVLDFLLASHRKAEYDPMCADARAVKTYDTHTLLDYYQSKPVLIVSGRDFVNLVHWRVLTDGSIVVVAKATKDPSCPPKDWTVRGEIHVAGWRIVPTSTSKCDVAFMVKMDLKGSIPTFVQNKIVVDQAYVILAVREVLTNSPFMPYAPVTNKGPVVAASAAPVAPLDRNSSVAASPPASPHKQVAPPSFLGDKSSSWHDVHGKPLPVHTVDLSIWTLAQYFALFLAALYLPPWINSEATFQLAHEALVWAAIGYIAIQVYLGPAHMSARRQVLIASWKASDSGTMYGSLLVDVTDTLAYIDEVRATTGEKVTITHVVLRAVAHALKRTPSMNGHIVLGKFYPSATVDVSCLVDVDGGKDMQAVTLPSADAAPIATITKQLTAGAQRIRSSHHAGVSNQLALLVPSVLLRPTLLLLGWLSQAFGASIPWLGLKPHMYGQAIVANVGRMGLDEGYAPMAPYTNTPMMVVVGAVTKKPVVVDGQVVVRPMLRLNATIDHRYADASEVARLAKCLREFVETPRVLDATTV</sequence>
<gene>
    <name evidence="3" type="primary">Aste57867_11509</name>
    <name evidence="2" type="ORF">As57867_011466</name>
    <name evidence="3" type="ORF">ASTE57867_11509</name>
</gene>
<evidence type="ECO:0000313" key="4">
    <source>
        <dbReference type="Proteomes" id="UP000332933"/>
    </source>
</evidence>
<protein>
    <submittedName>
        <fullName evidence="3">Aste57867_11509 protein</fullName>
    </submittedName>
</protein>
<proteinExistence type="predicted"/>
<dbReference type="SUPFAM" id="SSF55961">
    <property type="entry name" value="Bet v1-like"/>
    <property type="match status" value="1"/>
</dbReference>
<dbReference type="InterPro" id="IPR023213">
    <property type="entry name" value="CAT-like_dom_sf"/>
</dbReference>
<evidence type="ECO:0000313" key="3">
    <source>
        <dbReference type="EMBL" id="VFT88370.1"/>
    </source>
</evidence>
<dbReference type="Gene3D" id="3.30.559.10">
    <property type="entry name" value="Chloramphenicol acetyltransferase-like domain"/>
    <property type="match status" value="1"/>
</dbReference>
<keyword evidence="4" id="KW-1185">Reference proteome</keyword>
<dbReference type="PROSITE" id="PS50848">
    <property type="entry name" value="START"/>
    <property type="match status" value="1"/>
</dbReference>
<dbReference type="OrthoDB" id="196858at2759"/>
<dbReference type="CDD" id="cd00177">
    <property type="entry name" value="START"/>
    <property type="match status" value="1"/>
</dbReference>
<dbReference type="SUPFAM" id="SSF52777">
    <property type="entry name" value="CoA-dependent acyltransferases"/>
    <property type="match status" value="1"/>
</dbReference>